<dbReference type="AlphaFoldDB" id="W0HVT6"/>
<keyword evidence="1" id="KW-0732">Signal</keyword>
<gene>
    <name evidence="2" type="ORF">Sant_1252</name>
</gene>
<protein>
    <submittedName>
        <fullName evidence="2">Uncharacterized protein</fullName>
    </submittedName>
</protein>
<feature type="chain" id="PRO_5004790117" evidence="1">
    <location>
        <begin position="23"/>
        <end position="151"/>
    </location>
</feature>
<name>W0HVT6_9GAMM</name>
<evidence type="ECO:0000256" key="1">
    <source>
        <dbReference type="SAM" id="SignalP"/>
    </source>
</evidence>
<evidence type="ECO:0000313" key="2">
    <source>
        <dbReference type="EMBL" id="AHF76320.1"/>
    </source>
</evidence>
<feature type="signal peptide" evidence="1">
    <location>
        <begin position="1"/>
        <end position="22"/>
    </location>
</feature>
<reference evidence="2 3" key="1">
    <citation type="journal article" date="2014" name="Genome Biol. Evol.">
        <title>Genome degeneration and adaptation in a nascent stage of symbiosis.</title>
        <authorList>
            <person name="Oakeson K.F."/>
            <person name="Gil R."/>
            <person name="Clayton A.L."/>
            <person name="Dunn D.M."/>
            <person name="von Niederhausern A.C."/>
            <person name="Hamil C."/>
            <person name="Aoyagi A."/>
            <person name="Duval B."/>
            <person name="Baca A."/>
            <person name="Silva F.J."/>
            <person name="Vallier A."/>
            <person name="Jackson D.G."/>
            <person name="Latorre A."/>
            <person name="Weiss R.B."/>
            <person name="Heddi A."/>
            <person name="Moya A."/>
            <person name="Dale C."/>
        </authorList>
    </citation>
    <scope>NUCLEOTIDE SEQUENCE [LARGE SCALE GENOMIC DNA]</scope>
    <source>
        <strain evidence="2 3">HS1</strain>
    </source>
</reference>
<keyword evidence="3" id="KW-1185">Reference proteome</keyword>
<dbReference type="HOGENOM" id="CLU_1823072_0_0_6"/>
<dbReference type="Proteomes" id="UP000019028">
    <property type="component" value="Chromosome"/>
</dbReference>
<dbReference type="EMBL" id="CP006569">
    <property type="protein sequence ID" value="AHF76320.1"/>
    <property type="molecule type" value="Genomic_DNA"/>
</dbReference>
<organism evidence="2 3">
    <name type="scientific">Sodalis praecaptivus</name>
    <dbReference type="NCBI Taxonomy" id="1239307"/>
    <lineage>
        <taxon>Bacteria</taxon>
        <taxon>Pseudomonadati</taxon>
        <taxon>Pseudomonadota</taxon>
        <taxon>Gammaproteobacteria</taxon>
        <taxon>Enterobacterales</taxon>
        <taxon>Bruguierivoracaceae</taxon>
        <taxon>Sodalis</taxon>
    </lineage>
</organism>
<dbReference type="KEGG" id="sod:Sant_1252"/>
<evidence type="ECO:0000313" key="3">
    <source>
        <dbReference type="Proteomes" id="UP000019028"/>
    </source>
</evidence>
<dbReference type="PATRIC" id="fig|1239307.3.peg.1350"/>
<sequence length="151" mass="16055">MSMNARGILLSGLLLLTHTASAGDKVNYHRGNAGLQAFSVTVNNQGHLPLACQATTAHWYSVELGTLAPGATLSTRLWKNPVTGEVFILNQSQDRLPLQRAWCGIAGDAWRTRADIALPIRRSPTVAAIALRCAADADRVACRAAAPAAEK</sequence>
<accession>W0HVT6</accession>
<proteinExistence type="predicted"/>